<name>A0A3B0SF12_9ZZZZ</name>
<evidence type="ECO:0008006" key="2">
    <source>
        <dbReference type="Google" id="ProtNLM"/>
    </source>
</evidence>
<organism evidence="1">
    <name type="scientific">hydrothermal vent metagenome</name>
    <dbReference type="NCBI Taxonomy" id="652676"/>
    <lineage>
        <taxon>unclassified sequences</taxon>
        <taxon>metagenomes</taxon>
        <taxon>ecological metagenomes</taxon>
    </lineage>
</organism>
<evidence type="ECO:0000313" key="1">
    <source>
        <dbReference type="EMBL" id="VAW04555.1"/>
    </source>
</evidence>
<dbReference type="InterPro" id="IPR036390">
    <property type="entry name" value="WH_DNA-bd_sf"/>
</dbReference>
<dbReference type="GO" id="GO:0005829">
    <property type="term" value="C:cytosol"/>
    <property type="evidence" value="ECO:0007669"/>
    <property type="project" value="TreeGrafter"/>
</dbReference>
<accession>A0A3B0SF12</accession>
<dbReference type="Pfam" id="PF02082">
    <property type="entry name" value="Rrf2"/>
    <property type="match status" value="1"/>
</dbReference>
<dbReference type="SUPFAM" id="SSF46785">
    <property type="entry name" value="Winged helix' DNA-binding domain"/>
    <property type="match status" value="1"/>
</dbReference>
<dbReference type="PANTHER" id="PTHR33221">
    <property type="entry name" value="WINGED HELIX-TURN-HELIX TRANSCRIPTIONAL REGULATOR, RRF2 FAMILY"/>
    <property type="match status" value="1"/>
</dbReference>
<dbReference type="NCBIfam" id="TIGR00738">
    <property type="entry name" value="rrf2_super"/>
    <property type="match status" value="1"/>
</dbReference>
<sequence>ARPRCALRLQLNQRTELAYRALDVLEHSGSVYLSGKRIAEQLDVSAQYLTKVMAPLARAGWVTTLTGPSGGYRLAIDLSVHCLLDLVEVVEGTVDRSRCMHGDSRNPAEELCKLHTPWVKARDALLNELAVTPLAEIKHPQLHDGRSE</sequence>
<reference evidence="1" key="1">
    <citation type="submission" date="2018-06" db="EMBL/GenBank/DDBJ databases">
        <authorList>
            <person name="Zhirakovskaya E."/>
        </authorList>
    </citation>
    <scope>NUCLEOTIDE SEQUENCE</scope>
</reference>
<gene>
    <name evidence="1" type="ORF">MNBD_ACTINO01-457</name>
</gene>
<dbReference type="PROSITE" id="PS51197">
    <property type="entry name" value="HTH_RRF2_2"/>
    <property type="match status" value="1"/>
</dbReference>
<dbReference type="EMBL" id="UOEI01000400">
    <property type="protein sequence ID" value="VAW04555.1"/>
    <property type="molecule type" value="Genomic_DNA"/>
</dbReference>
<dbReference type="PANTHER" id="PTHR33221:SF15">
    <property type="entry name" value="HTH-TYPE TRANSCRIPTIONAL REGULATOR YWGB-RELATED"/>
    <property type="match status" value="1"/>
</dbReference>
<dbReference type="Gene3D" id="1.10.10.10">
    <property type="entry name" value="Winged helix-like DNA-binding domain superfamily/Winged helix DNA-binding domain"/>
    <property type="match status" value="1"/>
</dbReference>
<feature type="non-terminal residue" evidence="1">
    <location>
        <position position="1"/>
    </location>
</feature>
<proteinExistence type="predicted"/>
<dbReference type="InterPro" id="IPR036388">
    <property type="entry name" value="WH-like_DNA-bd_sf"/>
</dbReference>
<dbReference type="GO" id="GO:0003700">
    <property type="term" value="F:DNA-binding transcription factor activity"/>
    <property type="evidence" value="ECO:0007669"/>
    <property type="project" value="TreeGrafter"/>
</dbReference>
<dbReference type="InterPro" id="IPR000944">
    <property type="entry name" value="Tscrpt_reg_Rrf2"/>
</dbReference>
<protein>
    <recommendedName>
        <fullName evidence="2">Rrf2 family transcriptional regulator</fullName>
    </recommendedName>
</protein>
<dbReference type="AlphaFoldDB" id="A0A3B0SF12"/>